<dbReference type="EMBL" id="RKIK01000056">
    <property type="protein sequence ID" value="ROV58966.1"/>
    <property type="molecule type" value="Genomic_DNA"/>
</dbReference>
<dbReference type="Proteomes" id="UP000278792">
    <property type="component" value="Unassembled WGS sequence"/>
</dbReference>
<reference evidence="1 2" key="1">
    <citation type="submission" date="2018-11" db="EMBL/GenBank/DDBJ databases">
        <title>Vibrio ponticus strain CAIM 1751 pathogenic for the snapper Lutjanus guttatus.</title>
        <authorList>
            <person name="Soto-Rodriguez S."/>
            <person name="Lozano-Olvera R."/>
            <person name="Gomez-Gil B."/>
        </authorList>
    </citation>
    <scope>NUCLEOTIDE SEQUENCE [LARGE SCALE GENOMIC DNA]</scope>
    <source>
        <strain evidence="1 2">CAIM 1751</strain>
    </source>
</reference>
<protein>
    <submittedName>
        <fullName evidence="1">Uncharacterized protein</fullName>
    </submittedName>
</protein>
<dbReference type="AlphaFoldDB" id="A0A3N3DX12"/>
<proteinExistence type="predicted"/>
<organism evidence="1 2">
    <name type="scientific">Vibrio ponticus</name>
    <dbReference type="NCBI Taxonomy" id="265668"/>
    <lineage>
        <taxon>Bacteria</taxon>
        <taxon>Pseudomonadati</taxon>
        <taxon>Pseudomonadota</taxon>
        <taxon>Gammaproteobacteria</taxon>
        <taxon>Vibrionales</taxon>
        <taxon>Vibrionaceae</taxon>
        <taxon>Vibrio</taxon>
    </lineage>
</organism>
<evidence type="ECO:0000313" key="1">
    <source>
        <dbReference type="EMBL" id="ROV58966.1"/>
    </source>
</evidence>
<evidence type="ECO:0000313" key="2">
    <source>
        <dbReference type="Proteomes" id="UP000278792"/>
    </source>
</evidence>
<accession>A0A3N3DX12</accession>
<name>A0A3N3DX12_9VIBR</name>
<gene>
    <name evidence="1" type="ORF">EGH82_15910</name>
</gene>
<sequence length="249" mass="28153">MKQRILVAFSLLSVIALFFIGKRSGDELSLPTCQIEPIAETPVHFFTGDSVDVERLEEFIDYSNQVLANSCVPMKRVLASVNLIDPNVFADIDEIGQLHRRLVELESEKIQPIQRIGSYYVLVLDDEHPFVQSGWSGEAHGNFSQSFALLASDAELHILEHELGHLAWAWHNDEPLHWLKGQLLPEHHKYIKPYARGSLCQDAGTVMTYAEKSLPIYSSPEIKYFGTACGDKETADNARHMREFAQSLM</sequence>
<comment type="caution">
    <text evidence="1">The sequence shown here is derived from an EMBL/GenBank/DDBJ whole genome shotgun (WGS) entry which is preliminary data.</text>
</comment>
<dbReference type="RefSeq" id="WP_123782842.1">
    <property type="nucleotide sequence ID" value="NZ_RKIK01000056.1"/>
</dbReference>